<dbReference type="InterPro" id="IPR036866">
    <property type="entry name" value="RibonucZ/Hydroxyglut_hydro"/>
</dbReference>
<dbReference type="SUPFAM" id="SSF56281">
    <property type="entry name" value="Metallo-hydrolase/oxidoreductase"/>
    <property type="match status" value="1"/>
</dbReference>
<evidence type="ECO:0000256" key="3">
    <source>
        <dbReference type="ARBA" id="ARBA00004574"/>
    </source>
</evidence>
<evidence type="ECO:0000256" key="1">
    <source>
        <dbReference type="ARBA" id="ARBA00001526"/>
    </source>
</evidence>
<comment type="subcellular location">
    <subcellularLocation>
        <location evidence="3">Chromosome</location>
        <location evidence="3">Telomere</location>
    </subcellularLocation>
    <subcellularLocation>
        <location evidence="2">Nucleus</location>
    </subcellularLocation>
</comment>
<dbReference type="Pfam" id="PF07522">
    <property type="entry name" value="DRMBL"/>
    <property type="match status" value="1"/>
</dbReference>
<comment type="catalytic activity">
    <reaction evidence="1">
        <text>a beta-lactam + H2O = a substituted beta-amino acid</text>
        <dbReference type="Rhea" id="RHEA:20401"/>
        <dbReference type="ChEBI" id="CHEBI:15377"/>
        <dbReference type="ChEBI" id="CHEBI:35627"/>
        <dbReference type="ChEBI" id="CHEBI:140347"/>
        <dbReference type="EC" id="3.5.2.6"/>
    </reaction>
</comment>
<proteinExistence type="evidence at protein level"/>
<evidence type="ECO:0000256" key="14">
    <source>
        <dbReference type="ARBA" id="ARBA00023242"/>
    </source>
</evidence>
<dbReference type="Pfam" id="PF16686">
    <property type="entry name" value="POT1PC"/>
    <property type="match status" value="1"/>
</dbReference>
<dbReference type="STRING" id="6239.F39H2.5.1"/>
<keyword evidence="10" id="KW-0378">Hydrolase</keyword>
<evidence type="ECO:0000256" key="13">
    <source>
        <dbReference type="ARBA" id="ARBA00023204"/>
    </source>
</evidence>
<evidence type="ECO:0000256" key="12">
    <source>
        <dbReference type="ARBA" id="ARBA00023125"/>
    </source>
</evidence>
<accession>Q8T3E0</accession>
<dbReference type="RefSeq" id="NP_740895.1">
    <property type="nucleotide sequence ID" value="NM_170903.8"/>
</dbReference>
<dbReference type="GO" id="GO:0043047">
    <property type="term" value="F:single-stranded telomeric DNA binding"/>
    <property type="evidence" value="ECO:0007669"/>
    <property type="project" value="InterPro"/>
</dbReference>
<evidence type="ECO:0000256" key="11">
    <source>
        <dbReference type="ARBA" id="ARBA00022895"/>
    </source>
</evidence>
<comment type="similarity">
    <text evidence="5">Belongs to the DNA repair metallo-beta-lactamase (DRMBL) family.</text>
</comment>
<dbReference type="PaxDb" id="6239-F39H2.5.2"/>
<evidence type="ECO:0000256" key="16">
    <source>
        <dbReference type="ARBA" id="ARBA00041693"/>
    </source>
</evidence>
<dbReference type="SMR" id="Q8T3E0"/>
<dbReference type="Proteomes" id="UP000001940">
    <property type="component" value="Chromosome I"/>
</dbReference>
<dbReference type="GO" id="GO:0007004">
    <property type="term" value="P:telomere maintenance via telomerase"/>
    <property type="evidence" value="ECO:0000316"/>
    <property type="project" value="WormBase"/>
</dbReference>
<dbReference type="EMBL" id="BX284601">
    <property type="protein sequence ID" value="CAD30439.1"/>
    <property type="molecule type" value="Genomic_DNA"/>
</dbReference>
<dbReference type="FunFam" id="3.40.50.12650:FF:000013">
    <property type="entry name" value="MoRTal germline"/>
    <property type="match status" value="1"/>
</dbReference>
<dbReference type="CDD" id="cd04498">
    <property type="entry name" value="hPOT1_OB2"/>
    <property type="match status" value="1"/>
</dbReference>
<dbReference type="WormBase" id="F39H2.5">
    <property type="protein sequence ID" value="CE30531"/>
    <property type="gene ID" value="WBGene00045237"/>
    <property type="gene designation" value="mrt-1"/>
</dbReference>
<keyword evidence="7" id="KW-0158">Chromosome</keyword>
<protein>
    <recommendedName>
        <fullName evidence="15">5' exonuclease Apollo</fullName>
        <ecNumber evidence="6">3.5.2.6</ecNumber>
    </recommendedName>
    <alternativeName>
        <fullName evidence="16">DNA cross-link repair 1B protein</fullName>
    </alternativeName>
    <alternativeName>
        <fullName evidence="17">SNM1 homolog B</fullName>
    </alternativeName>
</protein>
<dbReference type="PhylomeDB" id="Q8T3E0"/>
<dbReference type="OMA" id="HENIVIP"/>
<keyword evidence="12" id="KW-0238">DNA-binding</keyword>
<dbReference type="eggNOG" id="KOG1361">
    <property type="taxonomic scope" value="Eukaryota"/>
</dbReference>
<dbReference type="GO" id="GO:0005634">
    <property type="term" value="C:nucleus"/>
    <property type="evidence" value="ECO:0000318"/>
    <property type="project" value="GO_Central"/>
</dbReference>
<feature type="region of interest" description="Disordered" evidence="18">
    <location>
        <begin position="533"/>
        <end position="563"/>
    </location>
</feature>
<keyword evidence="14" id="KW-0539">Nucleus</keyword>
<evidence type="ECO:0000313" key="23">
    <source>
        <dbReference type="WormBase" id="F39H2.5"/>
    </source>
</evidence>
<dbReference type="GO" id="GO:0003697">
    <property type="term" value="F:single-stranded DNA binding"/>
    <property type="evidence" value="ECO:0000314"/>
    <property type="project" value="WormBase"/>
</dbReference>
<evidence type="ECO:0000256" key="2">
    <source>
        <dbReference type="ARBA" id="ARBA00004123"/>
    </source>
</evidence>
<dbReference type="Gene3D" id="2.40.50.140">
    <property type="entry name" value="Nucleic acid-binding proteins"/>
    <property type="match status" value="1"/>
</dbReference>
<feature type="domain" description="DNA repair metallo-beta-lactamase" evidence="19">
    <location>
        <begin position="481"/>
        <end position="518"/>
    </location>
</feature>
<evidence type="ECO:0000259" key="20">
    <source>
        <dbReference type="Pfam" id="PF16686"/>
    </source>
</evidence>
<evidence type="ECO:0000256" key="8">
    <source>
        <dbReference type="ARBA" id="ARBA00022722"/>
    </source>
</evidence>
<dbReference type="GO" id="GO:0000781">
    <property type="term" value="C:chromosome, telomeric region"/>
    <property type="evidence" value="ECO:0000318"/>
    <property type="project" value="GO_Central"/>
</dbReference>
<organism evidence="21 22">
    <name type="scientific">Caenorhabditis elegans</name>
    <dbReference type="NCBI Taxonomy" id="6239"/>
    <lineage>
        <taxon>Eukaryota</taxon>
        <taxon>Metazoa</taxon>
        <taxon>Ecdysozoa</taxon>
        <taxon>Nematoda</taxon>
        <taxon>Chromadorea</taxon>
        <taxon>Rhabditida</taxon>
        <taxon>Rhabditina</taxon>
        <taxon>Rhabditomorpha</taxon>
        <taxon>Rhabditoidea</taxon>
        <taxon>Rhabditidae</taxon>
        <taxon>Peloderinae</taxon>
        <taxon>Caenorhabditis</taxon>
    </lineage>
</organism>
<dbReference type="GeneID" id="172666"/>
<evidence type="ECO:0000313" key="22">
    <source>
        <dbReference type="Proteomes" id="UP000001940"/>
    </source>
</evidence>
<keyword evidence="13" id="KW-0234">DNA repair</keyword>
<dbReference type="EC" id="3.5.2.6" evidence="6"/>
<dbReference type="PeptideAtlas" id="Q8T3E0"/>
<dbReference type="InterPro" id="IPR012340">
    <property type="entry name" value="NA-bd_OB-fold"/>
</dbReference>
<evidence type="ECO:0000256" key="6">
    <source>
        <dbReference type="ARBA" id="ARBA00012865"/>
    </source>
</evidence>
<dbReference type="OrthoDB" id="262529at2759"/>
<evidence type="ECO:0000256" key="18">
    <source>
        <dbReference type="SAM" id="MobiDB-lite"/>
    </source>
</evidence>
<dbReference type="GO" id="GO:0036297">
    <property type="term" value="P:interstrand cross-link repair"/>
    <property type="evidence" value="ECO:0000318"/>
    <property type="project" value="GO_Central"/>
</dbReference>
<evidence type="ECO:0000313" key="21">
    <source>
        <dbReference type="EMBL" id="CAD30439.1"/>
    </source>
</evidence>
<dbReference type="GO" id="GO:0006303">
    <property type="term" value="P:double-strand break repair via nonhomologous end joining"/>
    <property type="evidence" value="ECO:0000318"/>
    <property type="project" value="GO_Central"/>
</dbReference>
<keyword evidence="24" id="KW-1267">Proteomics identification</keyword>
<dbReference type="Bgee" id="WBGene00045237">
    <property type="expression patterns" value="Expressed in germ line (C elegans) and 4 other cell types or tissues"/>
</dbReference>
<reference evidence="21 22" key="1">
    <citation type="journal article" date="1998" name="Science">
        <title>Genome sequence of the nematode C. elegans: a platform for investigating biology.</title>
        <authorList>
            <consortium name="The C. elegans sequencing consortium"/>
            <person name="Sulson J.E."/>
            <person name="Waterston R."/>
        </authorList>
    </citation>
    <scope>NUCLEOTIDE SEQUENCE [LARGE SCALE GENOMIC DNA]</scope>
    <source>
        <strain evidence="21 22">Bristol N2</strain>
    </source>
</reference>
<evidence type="ECO:0000256" key="7">
    <source>
        <dbReference type="ARBA" id="ARBA00022454"/>
    </source>
</evidence>
<dbReference type="GO" id="GO:0003684">
    <property type="term" value="F:damaged DNA binding"/>
    <property type="evidence" value="ECO:0000318"/>
    <property type="project" value="GO_Central"/>
</dbReference>
<dbReference type="CTD" id="172666"/>
<dbReference type="HOGENOM" id="CLU_030379_0_0_1"/>
<dbReference type="UCSC" id="F39H2.5.1">
    <property type="organism name" value="c. elegans"/>
</dbReference>
<name>Q8T3E0_CAEEL</name>
<gene>
    <name evidence="21 23" type="primary">mrt-1</name>
    <name evidence="21" type="ORF">CELE_F39H2.5</name>
    <name evidence="23" type="ORF">F39H2.5</name>
</gene>
<feature type="compositionally biased region" description="Polar residues" evidence="18">
    <location>
        <begin position="543"/>
        <end position="557"/>
    </location>
</feature>
<feature type="domain" description="Protection of telomeres protein 1 ssDNA-binding" evidence="20">
    <location>
        <begin position="20"/>
        <end position="174"/>
    </location>
</feature>
<evidence type="ECO:0000256" key="9">
    <source>
        <dbReference type="ARBA" id="ARBA00022763"/>
    </source>
</evidence>
<dbReference type="GO" id="GO:0000723">
    <property type="term" value="P:telomere maintenance"/>
    <property type="evidence" value="ECO:0000318"/>
    <property type="project" value="GO_Central"/>
</dbReference>
<dbReference type="FunFam" id="2.40.50.140:FF:000635">
    <property type="entry name" value="MoRTal germline"/>
    <property type="match status" value="1"/>
</dbReference>
<dbReference type="SUPFAM" id="SSF50249">
    <property type="entry name" value="Nucleic acid-binding proteins"/>
    <property type="match status" value="1"/>
</dbReference>
<evidence type="ECO:0000256" key="17">
    <source>
        <dbReference type="ARBA" id="ARBA00042738"/>
    </source>
</evidence>
<dbReference type="GO" id="GO:0008408">
    <property type="term" value="F:3'-5' exonuclease activity"/>
    <property type="evidence" value="ECO:0000314"/>
    <property type="project" value="WormBase"/>
</dbReference>
<evidence type="ECO:0000256" key="4">
    <source>
        <dbReference type="ARBA" id="ARBA00008442"/>
    </source>
</evidence>
<dbReference type="GO" id="GO:0035312">
    <property type="term" value="F:5'-3' DNA exonuclease activity"/>
    <property type="evidence" value="ECO:0000318"/>
    <property type="project" value="GO_Central"/>
</dbReference>
<keyword evidence="11" id="KW-0779">Telomere</keyword>
<dbReference type="AGR" id="WB:WBGene00045237"/>
<keyword evidence="9" id="KW-0227">DNA damage</keyword>
<dbReference type="InParanoid" id="Q8T3E0"/>
<dbReference type="FunFam" id="3.60.15.10:FF:000106">
    <property type="entry name" value="MoRTal germline"/>
    <property type="match status" value="1"/>
</dbReference>
<keyword evidence="21" id="KW-0269">Exonuclease</keyword>
<sequence>MSTMLERRVSVASKFQDDRYYMVFHAYFDVLAQVHSVVETKNGSWTLRVWRAQKFGPEASKEKREMNLFHVTENTFKCYIVPPDPRIGKAVEESGKEFLIEIDVYDDHRIGIEKLNSGDFVALQNVHAASVGLTEMQVLHGGGQAYNRGISKVPVDFRNEAFQIFKKRVESVLEAVTDCDNFIEFQQKENVVQSETSTQTSSSNTSGDADLKHCQQIKIGEDISVDYFLKKSGSRYNFLTHAHSDHYRGLDKKWTRSVYCSPETAKLLPHIMGYTADSPPPAGLINPLEENVPHKFDSFQVTLVNANHCPGAVMFVFEGSKIEEIAGGAVLCTGDFRADKMFLESLKPGNQLHWMTEIKFGIIYLDNTYFSLDMPFPERCEAEKILLKAIEAHPHENIVIPLHRLGREELIQAISRILNEPIMVYDERKVISDLLDFSSNCGVLKQYRDIKVIKKGSYCEISQNSVIIDISMLYYTFGNGVNDDEGIIRIPYSDHSSRSEILKFLSHFHFKTITPCTKKYSIIELASLENAGKRSEEDHTVEKTQSTIQGTPISQLQEDPLPPGVVFRTNTCDFMDMDLDNWPEGPPKTFAEAIARANNSRRPRNPGL</sequence>
<dbReference type="KEGG" id="cel:CELE_F39H2.5"/>
<evidence type="ECO:0000259" key="19">
    <source>
        <dbReference type="Pfam" id="PF07522"/>
    </source>
</evidence>
<evidence type="ECO:0007829" key="24">
    <source>
        <dbReference type="PeptideAtlas" id="Q8T3E0"/>
    </source>
</evidence>
<dbReference type="InterPro" id="IPR032042">
    <property type="entry name" value="POT1PC"/>
</dbReference>
<dbReference type="GO" id="GO:0006289">
    <property type="term" value="P:nucleotide-excision repair"/>
    <property type="evidence" value="ECO:0000315"/>
    <property type="project" value="WormBase"/>
</dbReference>
<dbReference type="PANTHER" id="PTHR23240:SF26">
    <property type="entry name" value="5' EXONUCLEASE APOLLO"/>
    <property type="match status" value="1"/>
</dbReference>
<dbReference type="Gene3D" id="3.60.15.10">
    <property type="entry name" value="Ribonuclease Z/Hydroxyacylglutathione hydrolase-like"/>
    <property type="match status" value="1"/>
</dbReference>
<dbReference type="InterPro" id="IPR011084">
    <property type="entry name" value="DRMBL"/>
</dbReference>
<feature type="compositionally biased region" description="Basic and acidic residues" evidence="18">
    <location>
        <begin position="533"/>
        <end position="542"/>
    </location>
</feature>
<dbReference type="Gene3D" id="3.40.50.12650">
    <property type="match status" value="1"/>
</dbReference>
<dbReference type="GO" id="GO:0008800">
    <property type="term" value="F:beta-lactamase activity"/>
    <property type="evidence" value="ECO:0007669"/>
    <property type="project" value="UniProtKB-EC"/>
</dbReference>
<evidence type="ECO:0000256" key="5">
    <source>
        <dbReference type="ARBA" id="ARBA00010304"/>
    </source>
</evidence>
<keyword evidence="22" id="KW-1185">Reference proteome</keyword>
<dbReference type="AlphaFoldDB" id="Q8T3E0"/>
<comment type="similarity">
    <text evidence="4">Belongs to the telombin family.</text>
</comment>
<dbReference type="FunCoup" id="Q8T3E0">
    <property type="interactions" value="205"/>
</dbReference>
<dbReference type="PANTHER" id="PTHR23240">
    <property type="entry name" value="DNA CROSS-LINK REPAIR PROTEIN PSO2/SNM1-RELATED"/>
    <property type="match status" value="1"/>
</dbReference>
<evidence type="ECO:0000256" key="15">
    <source>
        <dbReference type="ARBA" id="ARBA00039555"/>
    </source>
</evidence>
<keyword evidence="8" id="KW-0540">Nuclease</keyword>
<evidence type="ECO:0000256" key="10">
    <source>
        <dbReference type="ARBA" id="ARBA00022801"/>
    </source>
</evidence>